<dbReference type="Proteomes" id="UP001595803">
    <property type="component" value="Unassembled WGS sequence"/>
</dbReference>
<comment type="caution">
    <text evidence="2">The sequence shown here is derived from an EMBL/GenBank/DDBJ whole genome shotgun (WGS) entry which is preliminary data.</text>
</comment>
<reference evidence="3" key="1">
    <citation type="journal article" date="2019" name="Int. J. Syst. Evol. Microbiol.">
        <title>The Global Catalogue of Microorganisms (GCM) 10K type strain sequencing project: providing services to taxonomists for standard genome sequencing and annotation.</title>
        <authorList>
            <consortium name="The Broad Institute Genomics Platform"/>
            <consortium name="The Broad Institute Genome Sequencing Center for Infectious Disease"/>
            <person name="Wu L."/>
            <person name="Ma J."/>
        </authorList>
    </citation>
    <scope>NUCLEOTIDE SEQUENCE [LARGE SCALE GENOMIC DNA]</scope>
    <source>
        <strain evidence="3">CCTCC AB 2017081</strain>
    </source>
</reference>
<dbReference type="RefSeq" id="WP_322472270.1">
    <property type="nucleotide sequence ID" value="NZ_JBHRZG010000024.1"/>
</dbReference>
<protein>
    <submittedName>
        <fullName evidence="2">Uncharacterized protein</fullName>
    </submittedName>
</protein>
<evidence type="ECO:0000313" key="3">
    <source>
        <dbReference type="Proteomes" id="UP001595803"/>
    </source>
</evidence>
<evidence type="ECO:0000256" key="1">
    <source>
        <dbReference type="SAM" id="SignalP"/>
    </source>
</evidence>
<organism evidence="2 3">
    <name type="scientific">Deinococcus rufus</name>
    <dbReference type="NCBI Taxonomy" id="2136097"/>
    <lineage>
        <taxon>Bacteria</taxon>
        <taxon>Thermotogati</taxon>
        <taxon>Deinococcota</taxon>
        <taxon>Deinococci</taxon>
        <taxon>Deinococcales</taxon>
        <taxon>Deinococcaceae</taxon>
        <taxon>Deinococcus</taxon>
    </lineage>
</organism>
<keyword evidence="1" id="KW-0732">Signal</keyword>
<accession>A0ABV7ZCD3</accession>
<name>A0ABV7ZCD3_9DEIO</name>
<feature type="chain" id="PRO_5047106457" evidence="1">
    <location>
        <begin position="28"/>
        <end position="331"/>
    </location>
</feature>
<evidence type="ECO:0000313" key="2">
    <source>
        <dbReference type="EMBL" id="MFC3834738.1"/>
    </source>
</evidence>
<feature type="signal peptide" evidence="1">
    <location>
        <begin position="1"/>
        <end position="27"/>
    </location>
</feature>
<proteinExistence type="predicted"/>
<keyword evidence="3" id="KW-1185">Reference proteome</keyword>
<sequence>MTVLRNRCRGLAVLGALAVAGLGSAGAASVDFGVAYRSGGNTLLESAWARVGVDDLSVLGGAVRLGASTRAVDAAYTRTLAAAPLGAVTSTSSVAVTYAGGVRLASRATATLGPVALDVGGSYFTASAGAVDPLAVWSESAVDQRDRGWTADATARYRVNRTLVAVVGGEFGAQPQGLAGVELRRDLTRTLPPAEDDDPAAPPETEVSGTVTWRVGARAGRDVLGVTAGVSYGTPQGLNLRLDGVLGPDSAGVSASAGAADVLGEGSTLRVYGAYEPWRTVGTPLRAGVEVTALVGSGTLGLTVSGGRDLSGQAGVAARATYRLELPGREP</sequence>
<dbReference type="EMBL" id="JBHRZG010000024">
    <property type="protein sequence ID" value="MFC3834738.1"/>
    <property type="molecule type" value="Genomic_DNA"/>
</dbReference>
<gene>
    <name evidence="2" type="ORF">ACFOSB_17915</name>
</gene>